<keyword evidence="2" id="KW-1185">Reference proteome</keyword>
<comment type="caution">
    <text evidence="1">The sequence shown here is derived from an EMBL/GenBank/DDBJ whole genome shotgun (WGS) entry which is preliminary data.</text>
</comment>
<name>A0ABR9I2J3_9PSEU</name>
<reference evidence="1 2" key="1">
    <citation type="submission" date="2020-10" db="EMBL/GenBank/DDBJ databases">
        <title>Sequencing the genomes of 1000 actinobacteria strains.</title>
        <authorList>
            <person name="Klenk H.-P."/>
        </authorList>
    </citation>
    <scope>NUCLEOTIDE SEQUENCE [LARGE SCALE GENOMIC DNA]</scope>
    <source>
        <strain evidence="1 2">DSM 44653</strain>
    </source>
</reference>
<protein>
    <submittedName>
        <fullName evidence="1">Uncharacterized protein</fullName>
    </submittedName>
</protein>
<proteinExistence type="predicted"/>
<gene>
    <name evidence="1" type="ORF">H4696_004458</name>
</gene>
<sequence length="141" mass="15267">MTTSPLSRLPVSFDRGFHVHRYRASHSEFSLRSRGHDPAGDLVELACYGVLGLKVKTVYQSLVIAHADEVQVEEMLELIEAKPRHRAAIVVLALKSGGRDGLIACTSYTVFSHPGSRSDEARIVSGEDSTLIARGPGTPGQ</sequence>
<dbReference type="RefSeq" id="WP_086856666.1">
    <property type="nucleotide sequence ID" value="NZ_JADBEG010000001.1"/>
</dbReference>
<organism evidence="1 2">
    <name type="scientific">Amycolatopsis lexingtonensis</name>
    <dbReference type="NCBI Taxonomy" id="218822"/>
    <lineage>
        <taxon>Bacteria</taxon>
        <taxon>Bacillati</taxon>
        <taxon>Actinomycetota</taxon>
        <taxon>Actinomycetes</taxon>
        <taxon>Pseudonocardiales</taxon>
        <taxon>Pseudonocardiaceae</taxon>
        <taxon>Amycolatopsis</taxon>
    </lineage>
</organism>
<dbReference type="Proteomes" id="UP000631670">
    <property type="component" value="Unassembled WGS sequence"/>
</dbReference>
<dbReference type="EMBL" id="JADBEG010000001">
    <property type="protein sequence ID" value="MBE1497358.1"/>
    <property type="molecule type" value="Genomic_DNA"/>
</dbReference>
<evidence type="ECO:0000313" key="2">
    <source>
        <dbReference type="Proteomes" id="UP000631670"/>
    </source>
</evidence>
<accession>A0ABR9I2J3</accession>
<evidence type="ECO:0000313" key="1">
    <source>
        <dbReference type="EMBL" id="MBE1497358.1"/>
    </source>
</evidence>